<organism evidence="1 2">
    <name type="scientific">Allacma fusca</name>
    <dbReference type="NCBI Taxonomy" id="39272"/>
    <lineage>
        <taxon>Eukaryota</taxon>
        <taxon>Metazoa</taxon>
        <taxon>Ecdysozoa</taxon>
        <taxon>Arthropoda</taxon>
        <taxon>Hexapoda</taxon>
        <taxon>Collembola</taxon>
        <taxon>Symphypleona</taxon>
        <taxon>Sminthuridae</taxon>
        <taxon>Allacma</taxon>
    </lineage>
</organism>
<protein>
    <submittedName>
        <fullName evidence="1">Uncharacterized protein</fullName>
    </submittedName>
</protein>
<evidence type="ECO:0000313" key="2">
    <source>
        <dbReference type="Proteomes" id="UP000708208"/>
    </source>
</evidence>
<comment type="caution">
    <text evidence="1">The sequence shown here is derived from an EMBL/GenBank/DDBJ whole genome shotgun (WGS) entry which is preliminary data.</text>
</comment>
<name>A0A8J2PGR8_9HEXA</name>
<sequence>MSCDVFNLLFKLTYIVSSARVYVLVYVFDVAGTVQHSTRLKSLILNSTYTCTCTQHKLLNFCVEQLDASQRS</sequence>
<dbReference type="AlphaFoldDB" id="A0A8J2PGR8"/>
<proteinExistence type="predicted"/>
<dbReference type="EMBL" id="CAJVCH010298065">
    <property type="protein sequence ID" value="CAG7785519.1"/>
    <property type="molecule type" value="Genomic_DNA"/>
</dbReference>
<reference evidence="1" key="1">
    <citation type="submission" date="2021-06" db="EMBL/GenBank/DDBJ databases">
        <authorList>
            <person name="Hodson N. C."/>
            <person name="Mongue J. A."/>
            <person name="Jaron S. K."/>
        </authorList>
    </citation>
    <scope>NUCLEOTIDE SEQUENCE</scope>
</reference>
<dbReference type="Proteomes" id="UP000708208">
    <property type="component" value="Unassembled WGS sequence"/>
</dbReference>
<keyword evidence="2" id="KW-1185">Reference proteome</keyword>
<gene>
    <name evidence="1" type="ORF">AFUS01_LOCUS24137</name>
</gene>
<evidence type="ECO:0000313" key="1">
    <source>
        <dbReference type="EMBL" id="CAG7785519.1"/>
    </source>
</evidence>
<accession>A0A8J2PGR8</accession>